<reference evidence="1 2" key="1">
    <citation type="journal article" date="2018" name="New Phytol.">
        <title>Phylogenomics of Endogonaceae and evolution of mycorrhizas within Mucoromycota.</title>
        <authorList>
            <person name="Chang Y."/>
            <person name="Desiro A."/>
            <person name="Na H."/>
            <person name="Sandor L."/>
            <person name="Lipzen A."/>
            <person name="Clum A."/>
            <person name="Barry K."/>
            <person name="Grigoriev I.V."/>
            <person name="Martin F.M."/>
            <person name="Stajich J.E."/>
            <person name="Smith M.E."/>
            <person name="Bonito G."/>
            <person name="Spatafora J.W."/>
        </authorList>
    </citation>
    <scope>NUCLEOTIDE SEQUENCE [LARGE SCALE GENOMIC DNA]</scope>
    <source>
        <strain evidence="1 2">AD002</strain>
    </source>
</reference>
<sequence length="259" mass="28657">MAQTAPSNELYLRDDLSTQLLGLGLVNVLHQHTLVLKDVTLRLDVQGMVSIRELGNNNQLVNLPHYGYEHNGIFPFPTIASKIKIQTLLVDLARLAVLPKQPPQDTHTPHPEDLAGHTGISGTMAFTGASVTTDTLGGELHTNAEVRVNGGGLADNQTILDELTNVLAWVNDDGRAMMAGLIPQSRCVQDFRLLNPTIYCLTMTKNVMSRYPKTQRNHWTCMQQAFLEAHKVHNFAPHSKSSHKPLHKKASELHMCVLP</sequence>
<keyword evidence="2" id="KW-1185">Reference proteome</keyword>
<proteinExistence type="predicted"/>
<dbReference type="Proteomes" id="UP000274822">
    <property type="component" value="Unassembled WGS sequence"/>
</dbReference>
<organism evidence="1 2">
    <name type="scientific">Jimgerdemannia flammicorona</name>
    <dbReference type="NCBI Taxonomy" id="994334"/>
    <lineage>
        <taxon>Eukaryota</taxon>
        <taxon>Fungi</taxon>
        <taxon>Fungi incertae sedis</taxon>
        <taxon>Mucoromycota</taxon>
        <taxon>Mucoromycotina</taxon>
        <taxon>Endogonomycetes</taxon>
        <taxon>Endogonales</taxon>
        <taxon>Endogonaceae</taxon>
        <taxon>Jimgerdemannia</taxon>
    </lineage>
</organism>
<comment type="caution">
    <text evidence="1">The sequence shown here is derived from an EMBL/GenBank/DDBJ whole genome shotgun (WGS) entry which is preliminary data.</text>
</comment>
<dbReference type="EMBL" id="RBNJ01001579">
    <property type="protein sequence ID" value="RUS33022.1"/>
    <property type="molecule type" value="Genomic_DNA"/>
</dbReference>
<accession>A0A433QTA6</accession>
<evidence type="ECO:0000313" key="2">
    <source>
        <dbReference type="Proteomes" id="UP000274822"/>
    </source>
</evidence>
<protein>
    <submittedName>
        <fullName evidence="1">Uncharacterized protein</fullName>
    </submittedName>
</protein>
<name>A0A433QTA6_9FUNG</name>
<evidence type="ECO:0000313" key="1">
    <source>
        <dbReference type="EMBL" id="RUS33022.1"/>
    </source>
</evidence>
<dbReference type="AlphaFoldDB" id="A0A433QTA6"/>
<gene>
    <name evidence="1" type="ORF">BC938DRAFT_473475</name>
</gene>